<keyword evidence="1" id="KW-0813">Transport</keyword>
<evidence type="ECO:0000256" key="3">
    <source>
        <dbReference type="ARBA" id="ARBA00022679"/>
    </source>
</evidence>
<sequence length="114" mass="13206">MTDNDATIKNTMDIILFSGDARTLIMQSMDLLGDCDYQKAQDLMKQAHEKLVKAHQLQTDRLRDEADGETLEYSVLFTHAQDTMMTVNTEYNLVKHLISVFEKRDQNCCEKKCR</sequence>
<keyword evidence="3" id="KW-0808">Transferase</keyword>
<dbReference type="EMBL" id="VDFO01000040">
    <property type="protein sequence ID" value="MQS98217.1"/>
    <property type="molecule type" value="Genomic_DNA"/>
</dbReference>
<dbReference type="PANTHER" id="PTHR34382">
    <property type="entry name" value="PTS SYSTEM N,N'-DIACETYLCHITOBIOSE-SPECIFIC EIIA COMPONENT"/>
    <property type="match status" value="1"/>
</dbReference>
<keyword evidence="6" id="KW-0460">Magnesium</keyword>
<evidence type="ECO:0000256" key="5">
    <source>
        <dbReference type="PIRSR" id="PIRSR000699-1"/>
    </source>
</evidence>
<dbReference type="OrthoDB" id="350602at2"/>
<feature type="modified residue" description="Phosphohistidine; by HPr" evidence="7">
    <location>
        <position position="79"/>
    </location>
</feature>
<comment type="caution">
    <text evidence="9">The sequence shown here is derived from an EMBL/GenBank/DDBJ whole genome shotgun (WGS) entry which is preliminary data.</text>
</comment>
<dbReference type="Gene3D" id="1.20.58.80">
    <property type="entry name" value="Phosphotransferase system, lactose/cellobiose-type IIA subunit"/>
    <property type="match status" value="1"/>
</dbReference>
<comment type="cofactor">
    <cofactor evidence="6">
        <name>Mg(2+)</name>
        <dbReference type="ChEBI" id="CHEBI:18420"/>
    </cofactor>
    <text evidence="6">Binds 1 Mg(2+) ion per trimer.</text>
</comment>
<dbReference type="InterPro" id="IPR003188">
    <property type="entry name" value="PTS_IIA_lac/cel"/>
</dbReference>
<dbReference type="Proteomes" id="UP000371423">
    <property type="component" value="Unassembled WGS sequence"/>
</dbReference>
<keyword evidence="4" id="KW-0598">Phosphotransferase system</keyword>
<dbReference type="GO" id="GO:0009401">
    <property type="term" value="P:phosphoenolpyruvate-dependent sugar phosphotransferase system"/>
    <property type="evidence" value="ECO:0007669"/>
    <property type="project" value="UniProtKB-KW"/>
</dbReference>
<evidence type="ECO:0000256" key="2">
    <source>
        <dbReference type="ARBA" id="ARBA00022597"/>
    </source>
</evidence>
<evidence type="ECO:0000313" key="10">
    <source>
        <dbReference type="Proteomes" id="UP000371423"/>
    </source>
</evidence>
<dbReference type="PANTHER" id="PTHR34382:SF7">
    <property type="entry name" value="PTS SYSTEM N,N'-DIACETYLCHITOBIOSE-SPECIFIC EIIA COMPONENT"/>
    <property type="match status" value="1"/>
</dbReference>
<evidence type="ECO:0000256" key="4">
    <source>
        <dbReference type="ARBA" id="ARBA00022683"/>
    </source>
</evidence>
<keyword evidence="10" id="KW-1185">Reference proteome</keyword>
<gene>
    <name evidence="9" type="ORF">FHL05_10025</name>
    <name evidence="8" type="ORF">FHL06_09345</name>
</gene>
<reference evidence="10 11" key="1">
    <citation type="journal article" date="2019" name="Syst. Appl. Microbiol.">
        <title>Polyphasic characterization of two novel Lactobacillus spp. isolated from blown salami packages: Description of Lactobacillus halodurans sp. nov. and Lactobacillus salsicarnum sp. nov.</title>
        <authorList>
            <person name="Schuster J.A."/>
            <person name="Klingl A."/>
            <person name="Vogel R.F."/>
            <person name="Ehrmann M.A."/>
        </authorList>
    </citation>
    <scope>NUCLEOTIDE SEQUENCE [LARGE SCALE GENOMIC DNA]</scope>
    <source>
        <strain evidence="9 10">TMW 1.1920</strain>
        <strain evidence="8 11">TMW 1.2172</strain>
    </source>
</reference>
<evidence type="ECO:0000256" key="6">
    <source>
        <dbReference type="PIRSR" id="PIRSR000699-2"/>
    </source>
</evidence>
<dbReference type="RefSeq" id="WP_153386029.1">
    <property type="nucleotide sequence ID" value="NZ_VDFO01000040.1"/>
</dbReference>
<feature type="active site" description="Tele-phosphohistidine intermediate" evidence="5">
    <location>
        <position position="79"/>
    </location>
</feature>
<dbReference type="PROSITE" id="PS51095">
    <property type="entry name" value="PTS_EIIA_TYPE_3"/>
    <property type="match status" value="1"/>
</dbReference>
<dbReference type="Proteomes" id="UP000414364">
    <property type="component" value="Unassembled WGS sequence"/>
</dbReference>
<accession>A0A5P0ZZ29</accession>
<feature type="binding site" evidence="6">
    <location>
        <position position="82"/>
    </location>
    <ligand>
        <name>Mg(2+)</name>
        <dbReference type="ChEBI" id="CHEBI:18420"/>
        <note>ligand shared between all trimeric partners</note>
    </ligand>
</feature>
<dbReference type="AlphaFoldDB" id="A0A5P0ZZ29"/>
<organism evidence="9 10">
    <name type="scientific">Companilactobacillus halodurans</name>
    <dbReference type="NCBI Taxonomy" id="2584183"/>
    <lineage>
        <taxon>Bacteria</taxon>
        <taxon>Bacillati</taxon>
        <taxon>Bacillota</taxon>
        <taxon>Bacilli</taxon>
        <taxon>Lactobacillales</taxon>
        <taxon>Lactobacillaceae</taxon>
        <taxon>Companilactobacillus</taxon>
    </lineage>
</organism>
<keyword evidence="6" id="KW-0479">Metal-binding</keyword>
<dbReference type="EMBL" id="VDFP01000020">
    <property type="protein sequence ID" value="MQS76579.1"/>
    <property type="molecule type" value="Genomic_DNA"/>
</dbReference>
<dbReference type="Pfam" id="PF02255">
    <property type="entry name" value="PTS_IIA"/>
    <property type="match status" value="1"/>
</dbReference>
<dbReference type="GO" id="GO:0046872">
    <property type="term" value="F:metal ion binding"/>
    <property type="evidence" value="ECO:0007669"/>
    <property type="project" value="UniProtKB-KW"/>
</dbReference>
<protein>
    <submittedName>
        <fullName evidence="9">PTS lactose/cellobiose transporter subunit IIA</fullName>
    </submittedName>
</protein>
<dbReference type="SUPFAM" id="SSF46973">
    <property type="entry name" value="Enzyme IIa from lactose specific PTS, IIa-lac"/>
    <property type="match status" value="1"/>
</dbReference>
<evidence type="ECO:0000313" key="11">
    <source>
        <dbReference type="Proteomes" id="UP000414364"/>
    </source>
</evidence>
<keyword evidence="2" id="KW-0762">Sugar transport</keyword>
<evidence type="ECO:0000256" key="1">
    <source>
        <dbReference type="ARBA" id="ARBA00022448"/>
    </source>
</evidence>
<name>A0A5P0ZZ29_9LACO</name>
<dbReference type="GO" id="GO:0016740">
    <property type="term" value="F:transferase activity"/>
    <property type="evidence" value="ECO:0007669"/>
    <property type="project" value="UniProtKB-KW"/>
</dbReference>
<dbReference type="InterPro" id="IPR036542">
    <property type="entry name" value="PTS_IIA_lac/cel_sf"/>
</dbReference>
<evidence type="ECO:0000256" key="7">
    <source>
        <dbReference type="PROSITE-ProRule" id="PRU00418"/>
    </source>
</evidence>
<dbReference type="PIRSF" id="PIRSF000699">
    <property type="entry name" value="PTS_IILac_III"/>
    <property type="match status" value="1"/>
</dbReference>
<evidence type="ECO:0000313" key="9">
    <source>
        <dbReference type="EMBL" id="MQS98217.1"/>
    </source>
</evidence>
<proteinExistence type="predicted"/>
<evidence type="ECO:0000313" key="8">
    <source>
        <dbReference type="EMBL" id="MQS76579.1"/>
    </source>
</evidence>